<feature type="compositionally biased region" description="Pro residues" evidence="1">
    <location>
        <begin position="22"/>
        <end position="34"/>
    </location>
</feature>
<gene>
    <name evidence="2" type="ORF">RW1_022_01400</name>
</gene>
<organism evidence="2 3">
    <name type="scientific">Rhodococcus wratislaviensis NBRC 100605</name>
    <dbReference type="NCBI Taxonomy" id="1219028"/>
    <lineage>
        <taxon>Bacteria</taxon>
        <taxon>Bacillati</taxon>
        <taxon>Actinomycetota</taxon>
        <taxon>Actinomycetes</taxon>
        <taxon>Mycobacteriales</taxon>
        <taxon>Nocardiaceae</taxon>
        <taxon>Rhodococcus</taxon>
    </lineage>
</organism>
<feature type="compositionally biased region" description="Basic residues" evidence="1">
    <location>
        <begin position="1"/>
        <end position="15"/>
    </location>
</feature>
<sequence>MTKNYGRRNAKRGPRPKTAAPAPLPGSAAPPSPELPTHLLPPGLVIVCGNVGLTPLTATERADALAALDAHQALAAVAGLYSELDIARSSHGRVQRIALRVLADIEAAWAAQTAARVRRGDHFLTPRGLGQLLREILEHGTADPTRPALDQELMGRLLLSISTEQHSRPEFAGDVPTAQEMKEFELRTLRMDLDETRTALRKLIPDEIASFLYETTLKLEILQANTYDTWFAPWPIKITDPLLGNTPAEAFAAATGVDLVDVLRLGSIIEAGVTKGRVEFTRDALLGAGADPAAVDLLARSMSLSPAEYQTRMRADRSRGAIAHQRYTMTQFPFVTTGNDTFLLLRYQWGIDRFFGSNLHWETYGSFEESGHRPTAKAFGQGMDFMFEHQIGLALNRITQRSHRISALVTEKEMQEQWTASAGRTPSACDWALIGDKVSMVIDATNHPMNAALAQGMATVDDYESDVDRTFTDRKFRQLAATMTVLRDRGWDGTAVGPDTDFIPLVIVPDTGLPNTTLTDYDLQQRSHPIFTEFEPHVFAPAVLTRADLQLLEGIGDHYYPRDIVELLGGWRHACMRTPIPIRLDDFLEQLGIQRPISKHIERSHHALVTLLSTPTQAEAV</sequence>
<keyword evidence="3" id="KW-1185">Reference proteome</keyword>
<protein>
    <submittedName>
        <fullName evidence="2">Uncharacterized protein</fullName>
    </submittedName>
</protein>
<dbReference type="AlphaFoldDB" id="X0R3V0"/>
<evidence type="ECO:0000256" key="1">
    <source>
        <dbReference type="SAM" id="MobiDB-lite"/>
    </source>
</evidence>
<accession>X0R3V0</accession>
<comment type="caution">
    <text evidence="2">The sequence shown here is derived from an EMBL/GenBank/DDBJ whole genome shotgun (WGS) entry which is preliminary data.</text>
</comment>
<evidence type="ECO:0000313" key="2">
    <source>
        <dbReference type="EMBL" id="GAF45560.1"/>
    </source>
</evidence>
<proteinExistence type="predicted"/>
<dbReference type="OrthoDB" id="4549539at2"/>
<dbReference type="EMBL" id="BAWF01000022">
    <property type="protein sequence ID" value="GAF45560.1"/>
    <property type="molecule type" value="Genomic_DNA"/>
</dbReference>
<feature type="region of interest" description="Disordered" evidence="1">
    <location>
        <begin position="1"/>
        <end position="35"/>
    </location>
</feature>
<dbReference type="Proteomes" id="UP000019491">
    <property type="component" value="Unassembled WGS sequence"/>
</dbReference>
<evidence type="ECO:0000313" key="3">
    <source>
        <dbReference type="Proteomes" id="UP000019491"/>
    </source>
</evidence>
<dbReference type="RefSeq" id="WP_156046602.1">
    <property type="nucleotide sequence ID" value="NZ_BAWF01000022.1"/>
</dbReference>
<reference evidence="2 3" key="1">
    <citation type="submission" date="2014-02" db="EMBL/GenBank/DDBJ databases">
        <title>Whole genome shotgun sequence of Rhodococcus wratislaviensis NBRC 100605.</title>
        <authorList>
            <person name="Hosoyama A."/>
            <person name="Tsuchikane K."/>
            <person name="Yoshida I."/>
            <person name="Ohji S."/>
            <person name="Ichikawa N."/>
            <person name="Yamazoe A."/>
            <person name="Fujita N."/>
        </authorList>
    </citation>
    <scope>NUCLEOTIDE SEQUENCE [LARGE SCALE GENOMIC DNA]</scope>
    <source>
        <strain evidence="2 3">NBRC 100605</strain>
    </source>
</reference>
<name>X0R3V0_RHOWR</name>